<sequence>MPGASSHCCPAPELHTLEAPQDFERRGGVSRQHGVERSREGASGTANEAFQPTELRVNPASSTRPSTGHHVLPLLPHPGKDQELFLAFVSWSVYSCFGGHPRGQGMWVRNFQPSSANICMALFQRCPFLPAAHAASRASYLVQLQTRKEPIALEDGVK</sequence>
<keyword evidence="3" id="KW-1185">Reference proteome</keyword>
<name>A0AAV7T8D9_PLEWA</name>
<dbReference type="EMBL" id="JANPWB010000007">
    <property type="protein sequence ID" value="KAJ1172331.1"/>
    <property type="molecule type" value="Genomic_DNA"/>
</dbReference>
<feature type="compositionally biased region" description="Basic and acidic residues" evidence="1">
    <location>
        <begin position="22"/>
        <end position="40"/>
    </location>
</feature>
<accession>A0AAV7T8D9</accession>
<proteinExistence type="predicted"/>
<gene>
    <name evidence="2" type="ORF">NDU88_004178</name>
</gene>
<feature type="region of interest" description="Disordered" evidence="1">
    <location>
        <begin position="1"/>
        <end position="68"/>
    </location>
</feature>
<evidence type="ECO:0000313" key="3">
    <source>
        <dbReference type="Proteomes" id="UP001066276"/>
    </source>
</evidence>
<comment type="caution">
    <text evidence="2">The sequence shown here is derived from an EMBL/GenBank/DDBJ whole genome shotgun (WGS) entry which is preliminary data.</text>
</comment>
<organism evidence="2 3">
    <name type="scientific">Pleurodeles waltl</name>
    <name type="common">Iberian ribbed newt</name>
    <dbReference type="NCBI Taxonomy" id="8319"/>
    <lineage>
        <taxon>Eukaryota</taxon>
        <taxon>Metazoa</taxon>
        <taxon>Chordata</taxon>
        <taxon>Craniata</taxon>
        <taxon>Vertebrata</taxon>
        <taxon>Euteleostomi</taxon>
        <taxon>Amphibia</taxon>
        <taxon>Batrachia</taxon>
        <taxon>Caudata</taxon>
        <taxon>Salamandroidea</taxon>
        <taxon>Salamandridae</taxon>
        <taxon>Pleurodelinae</taxon>
        <taxon>Pleurodeles</taxon>
    </lineage>
</organism>
<evidence type="ECO:0000313" key="2">
    <source>
        <dbReference type="EMBL" id="KAJ1172331.1"/>
    </source>
</evidence>
<dbReference type="AlphaFoldDB" id="A0AAV7T8D9"/>
<protein>
    <submittedName>
        <fullName evidence="2">Uncharacterized protein</fullName>
    </submittedName>
</protein>
<reference evidence="2" key="1">
    <citation type="journal article" date="2022" name="bioRxiv">
        <title>Sequencing and chromosome-scale assembly of the giantPleurodeles waltlgenome.</title>
        <authorList>
            <person name="Brown T."/>
            <person name="Elewa A."/>
            <person name="Iarovenko S."/>
            <person name="Subramanian E."/>
            <person name="Araus A.J."/>
            <person name="Petzold A."/>
            <person name="Susuki M."/>
            <person name="Suzuki K.-i.T."/>
            <person name="Hayashi T."/>
            <person name="Toyoda A."/>
            <person name="Oliveira C."/>
            <person name="Osipova E."/>
            <person name="Leigh N.D."/>
            <person name="Simon A."/>
            <person name="Yun M.H."/>
        </authorList>
    </citation>
    <scope>NUCLEOTIDE SEQUENCE</scope>
    <source>
        <strain evidence="2">20211129_DDA</strain>
        <tissue evidence="2">Liver</tissue>
    </source>
</reference>
<dbReference type="Proteomes" id="UP001066276">
    <property type="component" value="Chromosome 4_1"/>
</dbReference>
<evidence type="ECO:0000256" key="1">
    <source>
        <dbReference type="SAM" id="MobiDB-lite"/>
    </source>
</evidence>